<feature type="compositionally biased region" description="Basic residues" evidence="1">
    <location>
        <begin position="247"/>
        <end position="258"/>
    </location>
</feature>
<name>A0A7J6MCN4_PERCH</name>
<keyword evidence="4" id="KW-1185">Reference proteome</keyword>
<evidence type="ECO:0000256" key="1">
    <source>
        <dbReference type="SAM" id="MobiDB-lite"/>
    </source>
</evidence>
<feature type="signal peptide" evidence="2">
    <location>
        <begin position="1"/>
        <end position="16"/>
    </location>
</feature>
<comment type="caution">
    <text evidence="3">The sequence shown here is derived from an EMBL/GenBank/DDBJ whole genome shotgun (WGS) entry which is preliminary data.</text>
</comment>
<evidence type="ECO:0000313" key="3">
    <source>
        <dbReference type="EMBL" id="KAF4669315.1"/>
    </source>
</evidence>
<sequence>MFYTFSFFTVASFVLADDKFAFEYVMCDVDGETKTIPDGHICMIKRHDGIKELLTIEGLQQEPKVTISKMNFLPCQSALRRSIRRLSGRRPLPQCFSLNPPVVTLNDKNTTNGQHVMESTSEGKTLKFDVENTVHTTDVELLRVTELTVSDDRSMGRFTDYGNISIYQSHKPTYARSISFNGGDNWSEPVAKGYILKSANEDLVGTFYQMTSSKDVNDNEVVFLGRHRGKTVLLSKERTIKKESQPKRKLTSTRRSRQPKPLESDL</sequence>
<feature type="compositionally biased region" description="Basic and acidic residues" evidence="1">
    <location>
        <begin position="237"/>
        <end position="246"/>
    </location>
</feature>
<protein>
    <submittedName>
        <fullName evidence="3">Uncharacterized protein</fullName>
    </submittedName>
</protein>
<evidence type="ECO:0000256" key="2">
    <source>
        <dbReference type="SAM" id="SignalP"/>
    </source>
</evidence>
<feature type="chain" id="PRO_5029905147" evidence="2">
    <location>
        <begin position="17"/>
        <end position="266"/>
    </location>
</feature>
<feature type="region of interest" description="Disordered" evidence="1">
    <location>
        <begin position="237"/>
        <end position="266"/>
    </location>
</feature>
<gene>
    <name evidence="3" type="ORF">FOL47_002619</name>
</gene>
<accession>A0A7J6MCN4</accession>
<dbReference type="Proteomes" id="UP000591131">
    <property type="component" value="Unassembled WGS sequence"/>
</dbReference>
<reference evidence="3 4" key="1">
    <citation type="submission" date="2020-04" db="EMBL/GenBank/DDBJ databases">
        <title>Perkinsus chesapeaki whole genome sequence.</title>
        <authorList>
            <person name="Bogema D.R."/>
        </authorList>
    </citation>
    <scope>NUCLEOTIDE SEQUENCE [LARGE SCALE GENOMIC DNA]</scope>
    <source>
        <strain evidence="3">ATCC PRA-425</strain>
    </source>
</reference>
<dbReference type="AlphaFoldDB" id="A0A7J6MCN4"/>
<keyword evidence="2" id="KW-0732">Signal</keyword>
<organism evidence="3 4">
    <name type="scientific">Perkinsus chesapeaki</name>
    <name type="common">Clam parasite</name>
    <name type="synonym">Perkinsus andrewsi</name>
    <dbReference type="NCBI Taxonomy" id="330153"/>
    <lineage>
        <taxon>Eukaryota</taxon>
        <taxon>Sar</taxon>
        <taxon>Alveolata</taxon>
        <taxon>Perkinsozoa</taxon>
        <taxon>Perkinsea</taxon>
        <taxon>Perkinsida</taxon>
        <taxon>Perkinsidae</taxon>
        <taxon>Perkinsus</taxon>
    </lineage>
</organism>
<dbReference type="EMBL" id="JAAPAO010000173">
    <property type="protein sequence ID" value="KAF4669315.1"/>
    <property type="molecule type" value="Genomic_DNA"/>
</dbReference>
<evidence type="ECO:0000313" key="4">
    <source>
        <dbReference type="Proteomes" id="UP000591131"/>
    </source>
</evidence>
<proteinExistence type="predicted"/>